<dbReference type="AlphaFoldDB" id="A0A1R3T562"/>
<evidence type="ECO:0000313" key="2">
    <source>
        <dbReference type="Proteomes" id="UP000187464"/>
    </source>
</evidence>
<reference evidence="1 2" key="1">
    <citation type="submission" date="2016-08" db="EMBL/GenBank/DDBJ databases">
        <authorList>
            <person name="Seilhamer J.J."/>
        </authorList>
    </citation>
    <scope>NUCLEOTIDE SEQUENCE [LARGE SCALE GENOMIC DNA]</scope>
    <source>
        <strain evidence="1">M3/6</strain>
    </source>
</reference>
<dbReference type="SUPFAM" id="SSF47240">
    <property type="entry name" value="Ferritin-like"/>
    <property type="match status" value="1"/>
</dbReference>
<proteinExistence type="predicted"/>
<gene>
    <name evidence="1" type="ORF">PSM36_1598</name>
</gene>
<dbReference type="GO" id="GO:0003677">
    <property type="term" value="F:DNA binding"/>
    <property type="evidence" value="ECO:0007669"/>
    <property type="project" value="UniProtKB-KW"/>
</dbReference>
<keyword evidence="2" id="KW-1185">Reference proteome</keyword>
<keyword evidence="1" id="KW-0238">DNA-binding</keyword>
<dbReference type="KEGG" id="psac:PSM36_1598"/>
<organism evidence="1 2">
    <name type="scientific">Proteiniphilum saccharofermentans</name>
    <dbReference type="NCBI Taxonomy" id="1642647"/>
    <lineage>
        <taxon>Bacteria</taxon>
        <taxon>Pseudomonadati</taxon>
        <taxon>Bacteroidota</taxon>
        <taxon>Bacteroidia</taxon>
        <taxon>Bacteroidales</taxon>
        <taxon>Dysgonomonadaceae</taxon>
        <taxon>Proteiniphilum</taxon>
    </lineage>
</organism>
<sequence length="136" mass="15187">MSTVTAKQPKSKTSSASKEIGTFIGELFSFNNSLKLYHWHVTGKGSYAQHIALDQAIDTLTGLLDRITETTYALKGDLDIVIPQTSVPGDIVKHATGFYEYVDSKRDLFTEDFSGSILDDIQEAIQQLLYRLVRLQ</sequence>
<dbReference type="EMBL" id="LT605205">
    <property type="protein sequence ID" value="SCD20418.1"/>
    <property type="molecule type" value="Genomic_DNA"/>
</dbReference>
<dbReference type="InterPro" id="IPR009078">
    <property type="entry name" value="Ferritin-like_SF"/>
</dbReference>
<name>A0A1R3T562_9BACT</name>
<dbReference type="Proteomes" id="UP000187464">
    <property type="component" value="Chromosome I"/>
</dbReference>
<dbReference type="Pfam" id="PF19174">
    <property type="entry name" value="DUF5856"/>
    <property type="match status" value="1"/>
</dbReference>
<dbReference type="Gene3D" id="1.20.1260.10">
    <property type="match status" value="1"/>
</dbReference>
<accession>A0A1R3T562</accession>
<dbReference type="InterPro" id="IPR043876">
    <property type="entry name" value="DUF5856"/>
</dbReference>
<evidence type="ECO:0000313" key="1">
    <source>
        <dbReference type="EMBL" id="SCD20418.1"/>
    </source>
</evidence>
<dbReference type="STRING" id="1642647.PSM36_1598"/>
<protein>
    <submittedName>
        <fullName evidence="1">DNA-binding ferritin-like protein</fullName>
    </submittedName>
</protein>
<dbReference type="InterPro" id="IPR012347">
    <property type="entry name" value="Ferritin-like"/>
</dbReference>